<sequence>MVMRFSSLFAIIFVSLLFSHDALADEIVLVNGDRISGDILYISPIEIEIKTDYAGDICLPLSMAASISTDRPGRVLLKNGDILIGSIRSRIDDHILIQSPFTEEVLIPLDEFARFEQIDPNTDIQPSSEVSALAEETPAEKPEDESPDLWTGSVVFGTQLHEGNTDDLSLHFEANAVRKLPREELSLKVFSNYSETEGDTDQNVVFGESKLKLFPNTRWYLFGVSNLEYDEMENLGLRAQLFGGPGYYFIKKENLNFLGEMGVGLVAEFFDEDGEEDTTEPAFWLNAEWKQKLSERIEFLQTLTLFPTIGDFDDYRIRSTSAISTLIKNSWWVKFSAIDEYDSNPETEDVERNDLRVFSSIEYKF</sequence>
<dbReference type="InterPro" id="IPR007433">
    <property type="entry name" value="DUF481"/>
</dbReference>
<accession>A0A3A4NQR3</accession>
<evidence type="ECO:0000256" key="2">
    <source>
        <dbReference type="SAM" id="SignalP"/>
    </source>
</evidence>
<dbReference type="Proteomes" id="UP000265882">
    <property type="component" value="Unassembled WGS sequence"/>
</dbReference>
<feature type="compositionally biased region" description="Polar residues" evidence="1">
    <location>
        <begin position="120"/>
        <end position="130"/>
    </location>
</feature>
<name>A0A3A4NQR3_ABYX5</name>
<feature type="region of interest" description="Disordered" evidence="1">
    <location>
        <begin position="120"/>
        <end position="149"/>
    </location>
</feature>
<evidence type="ECO:0000313" key="3">
    <source>
        <dbReference type="EMBL" id="RJP20396.1"/>
    </source>
</evidence>
<keyword evidence="2" id="KW-0732">Signal</keyword>
<proteinExistence type="predicted"/>
<organism evidence="3 4">
    <name type="scientific">Abyssobacteria bacterium (strain SURF_5)</name>
    <dbReference type="NCBI Taxonomy" id="2093360"/>
    <lineage>
        <taxon>Bacteria</taxon>
        <taxon>Pseudomonadati</taxon>
        <taxon>Candidatus Hydrogenedentota</taxon>
        <taxon>Candidatus Abyssobacteria</taxon>
    </lineage>
</organism>
<comment type="caution">
    <text evidence="3">The sequence shown here is derived from an EMBL/GenBank/DDBJ whole genome shotgun (WGS) entry which is preliminary data.</text>
</comment>
<evidence type="ECO:0000256" key="1">
    <source>
        <dbReference type="SAM" id="MobiDB-lite"/>
    </source>
</evidence>
<evidence type="ECO:0000313" key="4">
    <source>
        <dbReference type="Proteomes" id="UP000265882"/>
    </source>
</evidence>
<dbReference type="EMBL" id="QZKU01000077">
    <property type="protein sequence ID" value="RJP20396.1"/>
    <property type="molecule type" value="Genomic_DNA"/>
</dbReference>
<feature type="chain" id="PRO_5017359086" evidence="2">
    <location>
        <begin position="25"/>
        <end position="365"/>
    </location>
</feature>
<gene>
    <name evidence="3" type="ORF">C4520_11495</name>
</gene>
<protein>
    <submittedName>
        <fullName evidence="3">DUF481 domain-containing protein</fullName>
    </submittedName>
</protein>
<reference evidence="3 4" key="1">
    <citation type="journal article" date="2017" name="ISME J.">
        <title>Energy and carbon metabolisms in a deep terrestrial subsurface fluid microbial community.</title>
        <authorList>
            <person name="Momper L."/>
            <person name="Jungbluth S.P."/>
            <person name="Lee M.D."/>
            <person name="Amend J.P."/>
        </authorList>
    </citation>
    <scope>NUCLEOTIDE SEQUENCE [LARGE SCALE GENOMIC DNA]</scope>
    <source>
        <strain evidence="3">SURF_5</strain>
    </source>
</reference>
<feature type="signal peptide" evidence="2">
    <location>
        <begin position="1"/>
        <end position="24"/>
    </location>
</feature>
<dbReference type="AlphaFoldDB" id="A0A3A4NQR3"/>
<dbReference type="Pfam" id="PF04338">
    <property type="entry name" value="DUF481"/>
    <property type="match status" value="1"/>
</dbReference>